<dbReference type="SUPFAM" id="SSF47413">
    <property type="entry name" value="lambda repressor-like DNA-binding domains"/>
    <property type="match status" value="1"/>
</dbReference>
<accession>A0A916UDG8</accession>
<dbReference type="AlphaFoldDB" id="A0A916UDG8"/>
<organism evidence="1 2">
    <name type="scientific">Chelatococcus reniformis</name>
    <dbReference type="NCBI Taxonomy" id="1494448"/>
    <lineage>
        <taxon>Bacteria</taxon>
        <taxon>Pseudomonadati</taxon>
        <taxon>Pseudomonadota</taxon>
        <taxon>Alphaproteobacteria</taxon>
        <taxon>Hyphomicrobiales</taxon>
        <taxon>Chelatococcaceae</taxon>
        <taxon>Chelatococcus</taxon>
    </lineage>
</organism>
<reference evidence="1" key="2">
    <citation type="submission" date="2020-09" db="EMBL/GenBank/DDBJ databases">
        <authorList>
            <person name="Sun Q."/>
            <person name="Zhou Y."/>
        </authorList>
    </citation>
    <scope>NUCLEOTIDE SEQUENCE</scope>
    <source>
        <strain evidence="1">CGMCC 1.12919</strain>
    </source>
</reference>
<dbReference type="RefSeq" id="WP_188609884.1">
    <property type="nucleotide sequence ID" value="NZ_BMGG01000005.1"/>
</dbReference>
<evidence type="ECO:0000313" key="2">
    <source>
        <dbReference type="Proteomes" id="UP000637002"/>
    </source>
</evidence>
<reference evidence="1" key="1">
    <citation type="journal article" date="2014" name="Int. J. Syst. Evol. Microbiol.">
        <title>Complete genome sequence of Corynebacterium casei LMG S-19264T (=DSM 44701T), isolated from a smear-ripened cheese.</title>
        <authorList>
            <consortium name="US DOE Joint Genome Institute (JGI-PGF)"/>
            <person name="Walter F."/>
            <person name="Albersmeier A."/>
            <person name="Kalinowski J."/>
            <person name="Ruckert C."/>
        </authorList>
    </citation>
    <scope>NUCLEOTIDE SEQUENCE</scope>
    <source>
        <strain evidence="1">CGMCC 1.12919</strain>
    </source>
</reference>
<gene>
    <name evidence="1" type="ORF">GCM10010994_28790</name>
</gene>
<proteinExistence type="predicted"/>
<dbReference type="EMBL" id="BMGG01000005">
    <property type="protein sequence ID" value="GGC68449.1"/>
    <property type="molecule type" value="Genomic_DNA"/>
</dbReference>
<keyword evidence="2" id="KW-1185">Reference proteome</keyword>
<dbReference type="InterPro" id="IPR010982">
    <property type="entry name" value="Lambda_DNA-bd_dom_sf"/>
</dbReference>
<evidence type="ECO:0000313" key="1">
    <source>
        <dbReference type="EMBL" id="GGC68449.1"/>
    </source>
</evidence>
<protein>
    <submittedName>
        <fullName evidence="1">Uncharacterized protein</fullName>
    </submittedName>
</protein>
<comment type="caution">
    <text evidence="1">The sequence shown here is derived from an EMBL/GenBank/DDBJ whole genome shotgun (WGS) entry which is preliminary data.</text>
</comment>
<dbReference type="GO" id="GO:0003677">
    <property type="term" value="F:DNA binding"/>
    <property type="evidence" value="ECO:0007669"/>
    <property type="project" value="InterPro"/>
</dbReference>
<name>A0A916UDG8_9HYPH</name>
<sequence length="85" mass="9550">MSSAFDLVELRKRLGLKQADMAKHMGMGMRAYQDLEAEPARVLDRHQLLAEAVSLLVAQERRDPMLAAPRMRAAALDIAQMMRGE</sequence>
<dbReference type="Proteomes" id="UP000637002">
    <property type="component" value="Unassembled WGS sequence"/>
</dbReference>
<dbReference type="Gene3D" id="1.10.260.40">
    <property type="entry name" value="lambda repressor-like DNA-binding domains"/>
    <property type="match status" value="1"/>
</dbReference>